<sequence length="1751" mass="177764">MNANVVNVAVVDGKTITQTVELSSANNGQPVRIKAVQGGKYILAEGANGVAPENITIKRVGKDLHIALEGSDPDQPQLIIEDFEGSGGQLVGVAEDGSYHEYISSDAEQDRSAAFLIEGVEAPQVLGAQPLVGFGDGLAAAAGIGWFWPALLGLAALGVLGGVYAATRDDGNGNDDGAAPGTGNPDKGAVGGVDDNVGNNQGLIENGGSTDDRTPTFTGDGRPGTSVEIIDNGKTIGTAIVGEDGKWEYTPPVPGLDDGKHEIVIVPVDKDGNKGEPSPGYEIIVDTVAPSQPLIDGLFDDVAPQEGQIGIGGHTNDTTPTLSGTGEAGSIIHIYDNGVEIGTALADAGGKWSFTPDPALTEGPHEFTVTAEDAAGNISTPSLPFPIIVDITLPGKPGVGTGGIEDVRDNVGLEQGSIGDGDSTDDTTPTLIGGGAEPGDTIIIIDNGVEIGTAIVGEDGKWEFTPDPELTEGSHEIVVVIKDPAGNESEPSDPHTIIVDTTAPGKPGVGTGGIEDVRDNVGLEQGSIGDGDSTDDTTPTLIGGGAEPGDTIIIIDNGVEIGTAIVGEDGKWEFTPDPELTEGSHEIVVVIKDPAGNESEPSDPHTIIVDTTAPGKPGVGTGGIEDVRDNVGLEQGSIVDGGLTDDNTPTLIGSGGEPGDTVIVIVDGNEIGTAMVDENGRWELTPDPALNDGSHEIVVVIKDPAGNESEPSDPHTIIVDTAAPAAPTLDSVHDDQGNSTGDLVSGQITDDARPDLSGTAEPGSLVTIYDNGVAIGSVVATGGTWTFTPALPLTNGSHSLAVTATDPAGNESAPTADFDLNVLAGGVPTAPAIITVEDDQGTSRGPIAPNQSTDDARPTINGTGASGDTITVYANGQALGTTFVDGNGQWTFTPPTALADGLHNLSAQATDAAGNLSPVTGDYPINVDTVAPGAPVSQVLTDDVGTVVTINPNDVTDDANPTFSGTAEAGSIVKIYDNGNLIGSAAADATTGAWSFTPAMALIDGAHSFSAQAVDGAGNVGPMGPAIPFTVDTSAVVISITSVEDNAGTNIGFLTSGQTTDDTTPTLSGSATPGGTVSIYDGTTLLGTVMADATTGQWTFTTPVLSTGSHDLTATVTTAAGGESAPTAVFETIIDTTAPGVPVIDDVDDNVGASQGTITDGGSTDDTTPTLSGDGLQAGDTVKIYDGSVLLGTTTVGTDGSWVYVPTTPLNDGSHEFTVVAVDPAGNASAPSTSWTVVIDTAAPIASAVVDSMSKDSGTDSSDFVTNDGSAGRLIQGSLTAALSAGEKVQVSTDGGTTWLDVLMNADGTWSFIDQSSHSSDWAIQTRVLDAVGNTNTASQAVTFDSMAPNPPASITVGADNVVVDISGTGAVAGDKITLLWGDHAVEYELDAADISAGTVTVDIPADVMDLVPLPNSVHVGVVDVVGNTSDYRLKETSWFSNFDGLPDTPMPNAGDSLDIGKLEITRLDASSTDPRLGITFEYLSLGGDWNFDLKGETSTFLEVFIGNIQVNSSVIFYDAAGDEVHRSIVPRGDVNLETHASFQMPQGVEFSSFTIETGNVSGLPDTILLHEITLSSSSSPSVIVPPPSTQNILEGGAYHGGDEDNIFTVADVEYLNGANSGISGGSGADTLQLTGADQTFDLGQISGVLESIEIIDITGTGNNTLNLSLGDVLEQGETSLFTEDEATQMMIKGNAGDVVNLDDLLPDGTDPGDWASTGTATVAGVTYNVFQHSTLDAQLLIQDGVTTNLV</sequence>
<dbReference type="InterPro" id="IPR013783">
    <property type="entry name" value="Ig-like_fold"/>
</dbReference>
<dbReference type="Gene3D" id="2.60.40.1800">
    <property type="match status" value="1"/>
</dbReference>
<feature type="domain" description="Bacterial Ig-like" evidence="2">
    <location>
        <begin position="1156"/>
        <end position="1241"/>
    </location>
</feature>
<dbReference type="Proteomes" id="UP000268696">
    <property type="component" value="Chromosome"/>
</dbReference>
<evidence type="ECO:0000256" key="1">
    <source>
        <dbReference type="SAM" id="MobiDB-lite"/>
    </source>
</evidence>
<feature type="domain" description="Bacterial Ig-like" evidence="2">
    <location>
        <begin position="420"/>
        <end position="501"/>
    </location>
</feature>
<dbReference type="InterPro" id="IPR044016">
    <property type="entry name" value="Big_13"/>
</dbReference>
<feature type="domain" description="Bacterial Ig-like" evidence="2">
    <location>
        <begin position="196"/>
        <end position="287"/>
    </location>
</feature>
<proteinExistence type="predicted"/>
<feature type="compositionally biased region" description="Low complexity" evidence="1">
    <location>
        <begin position="175"/>
        <end position="184"/>
    </location>
</feature>
<dbReference type="EMBL" id="CP027754">
    <property type="protein sequence ID" value="AZE56827.1"/>
    <property type="molecule type" value="Genomic_DNA"/>
</dbReference>
<feature type="domain" description="Bacterial Ig-like" evidence="2">
    <location>
        <begin position="1040"/>
        <end position="1136"/>
    </location>
</feature>
<feature type="domain" description="Bacterial Ig-like" evidence="2">
    <location>
        <begin position="952"/>
        <end position="1033"/>
    </location>
</feature>
<feature type="region of interest" description="Disordered" evidence="1">
    <location>
        <begin position="174"/>
        <end position="229"/>
    </location>
</feature>
<feature type="domain" description="Bacterial Ig-like" evidence="2">
    <location>
        <begin position="314"/>
        <end position="390"/>
    </location>
</feature>
<dbReference type="Pfam" id="PF19077">
    <property type="entry name" value="Big_13"/>
    <property type="match status" value="11"/>
</dbReference>
<feature type="domain" description="Bacterial Ig-like" evidence="2">
    <location>
        <begin position="732"/>
        <end position="819"/>
    </location>
</feature>
<accession>A0A3G7UBT1</accession>
<feature type="domain" description="Bacterial Ig-like" evidence="2">
    <location>
        <begin position="530"/>
        <end position="611"/>
    </location>
</feature>
<evidence type="ECO:0000313" key="3">
    <source>
        <dbReference type="EMBL" id="AZE56827.1"/>
    </source>
</evidence>
<dbReference type="Gene3D" id="3.30.420.430">
    <property type="match status" value="8"/>
</dbReference>
<reference evidence="3 4" key="1">
    <citation type="submission" date="2018-03" db="EMBL/GenBank/DDBJ databases">
        <title>Diversity of phytobeneficial traits revealed by whole-genome analysis of worldwide-isolated phenazine-producing Pseudomonas spp.</title>
        <authorList>
            <person name="Biessy A."/>
            <person name="Novinscak A."/>
            <person name="Blom J."/>
            <person name="Leger G."/>
            <person name="Thomashow L.S."/>
            <person name="Cazorla F.M."/>
            <person name="Josic D."/>
            <person name="Filion M."/>
        </authorList>
    </citation>
    <scope>NUCLEOTIDE SEQUENCE [LARGE SCALE GENOMIC DNA]</scope>
    <source>
        <strain evidence="3 4">30B</strain>
    </source>
</reference>
<feature type="domain" description="Bacterial Ig-like" evidence="2">
    <location>
        <begin position="839"/>
        <end position="929"/>
    </location>
</feature>
<evidence type="ECO:0000259" key="2">
    <source>
        <dbReference type="Pfam" id="PF19077"/>
    </source>
</evidence>
<protein>
    <submittedName>
        <fullName evidence="3">T1SS secreted agglutinin RTX</fullName>
    </submittedName>
</protein>
<feature type="compositionally biased region" description="Low complexity" evidence="1">
    <location>
        <begin position="1156"/>
        <end position="1175"/>
    </location>
</feature>
<feature type="region of interest" description="Disordered" evidence="1">
    <location>
        <begin position="727"/>
        <end position="759"/>
    </location>
</feature>
<dbReference type="Gene3D" id="2.60.40.10">
    <property type="entry name" value="Immunoglobulins"/>
    <property type="match status" value="2"/>
</dbReference>
<feature type="compositionally biased region" description="Polar residues" evidence="1">
    <location>
        <begin position="737"/>
        <end position="748"/>
    </location>
</feature>
<dbReference type="RefSeq" id="WP_124379036.1">
    <property type="nucleotide sequence ID" value="NZ_CP027754.1"/>
</dbReference>
<name>A0A3G7UBT1_9PSED</name>
<feature type="region of interest" description="Disordered" evidence="1">
    <location>
        <begin position="1155"/>
        <end position="1175"/>
    </location>
</feature>
<gene>
    <name evidence="3" type="ORF">C4K03_4689</name>
</gene>
<feature type="domain" description="Bacterial Ig-like" evidence="2">
    <location>
        <begin position="641"/>
        <end position="721"/>
    </location>
</feature>
<feature type="domain" description="Bacterial Ig-like" evidence="2">
    <location>
        <begin position="1252"/>
        <end position="1345"/>
    </location>
</feature>
<organism evidence="3 4">
    <name type="scientific">Pseudomonas synxantha</name>
    <dbReference type="NCBI Taxonomy" id="47883"/>
    <lineage>
        <taxon>Bacteria</taxon>
        <taxon>Pseudomonadati</taxon>
        <taxon>Pseudomonadota</taxon>
        <taxon>Gammaproteobacteria</taxon>
        <taxon>Pseudomonadales</taxon>
        <taxon>Pseudomonadaceae</taxon>
        <taxon>Pseudomonas</taxon>
    </lineage>
</organism>
<feature type="region of interest" description="Disordered" evidence="1">
    <location>
        <begin position="839"/>
        <end position="860"/>
    </location>
</feature>
<evidence type="ECO:0000313" key="4">
    <source>
        <dbReference type="Proteomes" id="UP000268696"/>
    </source>
</evidence>
<dbReference type="NCBIfam" id="NF033510">
    <property type="entry name" value="Ca_tandemer"/>
    <property type="match status" value="10"/>
</dbReference>